<dbReference type="GO" id="GO:0005886">
    <property type="term" value="C:plasma membrane"/>
    <property type="evidence" value="ECO:0007669"/>
    <property type="project" value="UniProtKB-SubCell"/>
</dbReference>
<keyword evidence="5" id="KW-0997">Cell inner membrane</keyword>
<gene>
    <name evidence="13" type="ORF">HPA02_07980</name>
    <name evidence="14" type="ORF">I7V36_13550</name>
</gene>
<dbReference type="Proteomes" id="UP000651738">
    <property type="component" value="Unassembled WGS sequence"/>
</dbReference>
<comment type="caution">
    <text evidence="13">The sequence shown here is derived from an EMBL/GenBank/DDBJ whole genome shotgun (WGS) entry which is preliminary data.</text>
</comment>
<evidence type="ECO:0000256" key="7">
    <source>
        <dbReference type="ARBA" id="ARBA00022989"/>
    </source>
</evidence>
<dbReference type="Pfam" id="PF07963">
    <property type="entry name" value="N_methyl"/>
    <property type="match status" value="1"/>
</dbReference>
<dbReference type="AlphaFoldDB" id="A0A510X7S6"/>
<dbReference type="Gene3D" id="3.55.40.10">
    <property type="entry name" value="minor pseudopilin epsh domain"/>
    <property type="match status" value="1"/>
</dbReference>
<reference evidence="14 16" key="2">
    <citation type="submission" date="2020-12" db="EMBL/GenBank/DDBJ databases">
        <title>Draft genome sequence of Halomonas pacifica strain CARE-V15.</title>
        <authorList>
            <person name="Vignesh N."/>
            <person name="Thabitha A."/>
            <person name="Saravanan R."/>
            <person name="Manigandan V."/>
        </authorList>
    </citation>
    <scope>NUCLEOTIDE SEQUENCE [LARGE SCALE GENOMIC DNA]</scope>
    <source>
        <strain evidence="14 16">CARE-V15</strain>
    </source>
</reference>
<keyword evidence="3" id="KW-1003">Cell membrane</keyword>
<comment type="similarity">
    <text evidence="9">Belongs to the GSP H family.</text>
</comment>
<keyword evidence="8 11" id="KW-0472">Membrane</keyword>
<dbReference type="RefSeq" id="WP_146801792.1">
    <property type="nucleotide sequence ID" value="NZ_BJUK01000006.1"/>
</dbReference>
<comment type="subcellular location">
    <subcellularLocation>
        <location evidence="1">Cell inner membrane</location>
        <topology evidence="1">Single-pass membrane protein</topology>
    </subcellularLocation>
</comment>
<dbReference type="Proteomes" id="UP000321275">
    <property type="component" value="Unassembled WGS sequence"/>
</dbReference>
<dbReference type="EMBL" id="JAEDAF010000012">
    <property type="protein sequence ID" value="MBH8581123.1"/>
    <property type="molecule type" value="Genomic_DNA"/>
</dbReference>
<dbReference type="NCBIfam" id="TIGR02532">
    <property type="entry name" value="IV_pilin_GFxxxE"/>
    <property type="match status" value="1"/>
</dbReference>
<dbReference type="InterPro" id="IPR045584">
    <property type="entry name" value="Pilin-like"/>
</dbReference>
<keyword evidence="15" id="KW-1185">Reference proteome</keyword>
<feature type="domain" description="General secretion pathway GspH" evidence="12">
    <location>
        <begin position="60"/>
        <end position="170"/>
    </location>
</feature>
<evidence type="ECO:0000256" key="1">
    <source>
        <dbReference type="ARBA" id="ARBA00004377"/>
    </source>
</evidence>
<protein>
    <recommendedName>
        <fullName evidence="2">Type II secretion system protein H</fullName>
    </recommendedName>
    <alternativeName>
        <fullName evidence="10">General secretion pathway protein H</fullName>
    </alternativeName>
</protein>
<evidence type="ECO:0000256" key="11">
    <source>
        <dbReference type="SAM" id="Phobius"/>
    </source>
</evidence>
<proteinExistence type="inferred from homology"/>
<sequence>MRPEIQDVVYSTGKAPRQAKGLTLIELLVTIAIAAILATWALPSYQRFSARNEVAAEVLRLKTALAQARNTAVTRRTTITVCPSRDRLACDGADWAAPLVIVQGSADDGDLSDAPLLKELPPGRGTRVSFRQDLRPVRYTALGRSAGHNGTFRVCGRLGTGAQVILSNLGRVRVVSTPDC</sequence>
<dbReference type="SUPFAM" id="SSF54523">
    <property type="entry name" value="Pili subunits"/>
    <property type="match status" value="1"/>
</dbReference>
<reference evidence="13 15" key="1">
    <citation type="submission" date="2019-07" db="EMBL/GenBank/DDBJ databases">
        <title>Whole genome shotgun sequence of Halomonas pacifica NBRC 102220.</title>
        <authorList>
            <person name="Hosoyama A."/>
            <person name="Uohara A."/>
            <person name="Ohji S."/>
            <person name="Ichikawa N."/>
        </authorList>
    </citation>
    <scope>NUCLEOTIDE SEQUENCE [LARGE SCALE GENOMIC DNA]</scope>
    <source>
        <strain evidence="13 15">NBRC 102220</strain>
    </source>
</reference>
<evidence type="ECO:0000259" key="12">
    <source>
        <dbReference type="Pfam" id="PF12019"/>
    </source>
</evidence>
<dbReference type="EMBL" id="BJUK01000006">
    <property type="protein sequence ID" value="GEK46515.1"/>
    <property type="molecule type" value="Genomic_DNA"/>
</dbReference>
<evidence type="ECO:0000256" key="6">
    <source>
        <dbReference type="ARBA" id="ARBA00022692"/>
    </source>
</evidence>
<evidence type="ECO:0000313" key="14">
    <source>
        <dbReference type="EMBL" id="MBH8581123.1"/>
    </source>
</evidence>
<evidence type="ECO:0000256" key="4">
    <source>
        <dbReference type="ARBA" id="ARBA00022481"/>
    </source>
</evidence>
<dbReference type="PROSITE" id="PS00409">
    <property type="entry name" value="PROKAR_NTER_METHYL"/>
    <property type="match status" value="1"/>
</dbReference>
<evidence type="ECO:0000256" key="5">
    <source>
        <dbReference type="ARBA" id="ARBA00022519"/>
    </source>
</evidence>
<keyword evidence="7 11" id="KW-1133">Transmembrane helix</keyword>
<dbReference type="OrthoDB" id="6182870at2"/>
<keyword evidence="4" id="KW-0488">Methylation</keyword>
<evidence type="ECO:0000256" key="3">
    <source>
        <dbReference type="ARBA" id="ARBA00022475"/>
    </source>
</evidence>
<evidence type="ECO:0000313" key="15">
    <source>
        <dbReference type="Proteomes" id="UP000321275"/>
    </source>
</evidence>
<dbReference type="GO" id="GO:0015628">
    <property type="term" value="P:protein secretion by the type II secretion system"/>
    <property type="evidence" value="ECO:0007669"/>
    <property type="project" value="InterPro"/>
</dbReference>
<dbReference type="Pfam" id="PF12019">
    <property type="entry name" value="GspH"/>
    <property type="match status" value="1"/>
</dbReference>
<dbReference type="InterPro" id="IPR022346">
    <property type="entry name" value="T2SS_GspH"/>
</dbReference>
<organism evidence="13 15">
    <name type="scientific">Bisbaumannia pacifica</name>
    <dbReference type="NCBI Taxonomy" id="77098"/>
    <lineage>
        <taxon>Bacteria</taxon>
        <taxon>Pseudomonadati</taxon>
        <taxon>Pseudomonadota</taxon>
        <taxon>Gammaproteobacteria</taxon>
        <taxon>Oceanospirillales</taxon>
        <taxon>Halomonadaceae</taxon>
        <taxon>Bisbaumannia</taxon>
    </lineage>
</organism>
<feature type="transmembrane region" description="Helical" evidence="11">
    <location>
        <begin position="21"/>
        <end position="42"/>
    </location>
</feature>
<keyword evidence="6 11" id="KW-0812">Transmembrane</keyword>
<evidence type="ECO:0000256" key="8">
    <source>
        <dbReference type="ARBA" id="ARBA00023136"/>
    </source>
</evidence>
<evidence type="ECO:0000256" key="10">
    <source>
        <dbReference type="ARBA" id="ARBA00030775"/>
    </source>
</evidence>
<dbReference type="GO" id="GO:0015627">
    <property type="term" value="C:type II protein secretion system complex"/>
    <property type="evidence" value="ECO:0007669"/>
    <property type="project" value="InterPro"/>
</dbReference>
<evidence type="ECO:0000313" key="16">
    <source>
        <dbReference type="Proteomes" id="UP000651738"/>
    </source>
</evidence>
<evidence type="ECO:0000256" key="9">
    <source>
        <dbReference type="ARBA" id="ARBA00025772"/>
    </source>
</evidence>
<accession>A0A510X7S6</accession>
<dbReference type="InterPro" id="IPR012902">
    <property type="entry name" value="N_methyl_site"/>
</dbReference>
<evidence type="ECO:0000313" key="13">
    <source>
        <dbReference type="EMBL" id="GEK46515.1"/>
    </source>
</evidence>
<name>A0A510X7S6_9GAMM</name>
<evidence type="ECO:0000256" key="2">
    <source>
        <dbReference type="ARBA" id="ARBA00021549"/>
    </source>
</evidence>